<dbReference type="Proteomes" id="UP001501757">
    <property type="component" value="Unassembled WGS sequence"/>
</dbReference>
<evidence type="ECO:0000259" key="2">
    <source>
        <dbReference type="Pfam" id="PF00557"/>
    </source>
</evidence>
<dbReference type="InterPro" id="IPR050659">
    <property type="entry name" value="Peptidase_M24B"/>
</dbReference>
<protein>
    <submittedName>
        <fullName evidence="4">Metallopeptidase MdpA</fullName>
    </submittedName>
</protein>
<dbReference type="SUPFAM" id="SSF55920">
    <property type="entry name" value="Creatinase/aminopeptidase"/>
    <property type="match status" value="1"/>
</dbReference>
<evidence type="ECO:0000259" key="3">
    <source>
        <dbReference type="Pfam" id="PF01321"/>
    </source>
</evidence>
<feature type="signal peptide" evidence="1">
    <location>
        <begin position="1"/>
        <end position="27"/>
    </location>
</feature>
<evidence type="ECO:0000313" key="5">
    <source>
        <dbReference type="Proteomes" id="UP001501757"/>
    </source>
</evidence>
<dbReference type="SUPFAM" id="SSF53092">
    <property type="entry name" value="Creatinase/prolidase N-terminal domain"/>
    <property type="match status" value="1"/>
</dbReference>
<dbReference type="InterPro" id="IPR006311">
    <property type="entry name" value="TAT_signal"/>
</dbReference>
<dbReference type="Pfam" id="PF00557">
    <property type="entry name" value="Peptidase_M24"/>
    <property type="match status" value="1"/>
</dbReference>
<sequence>MQFTKRRFLQVSAGALGALPFASLSVAAEQPKQVATQPLAELTDLTGEVKAISTKERLERIAKAKRLMQQHKLSAIVLEPGPAMDYFTGIQWWRSERLTAVVIPAEGDIAVICPFFEEPSIRESLEVGDDVRVWQEHESPFALVAQVLKHRGLSKGQIGFEESVRYFVLDGVMSQLGNFTHASADPVTRGCRMYKTAHELALMHKANEITLTAYAHVWKNLQLGMTQQDVKALMHSAQAKLGGSGIWNMALFDQASAYPHGTKQQHVLKEGSVVLMDCGCSVQGYQSDISRTFVFGEPSAKVRKIWNTVREGQNVAFAAAQLGKAAGAVDDAVRAYYVKQGLGPDYKLPGLSHRTGHGIGMQGHEPVNFVRGETTQLKPGMCFSNEPGIYLPGEFGVRLEDCIYMTAQGPCWFTEPADSLDSPIGKLAPLMA</sequence>
<proteinExistence type="predicted"/>
<dbReference type="PANTHER" id="PTHR46112">
    <property type="entry name" value="AMINOPEPTIDASE"/>
    <property type="match status" value="1"/>
</dbReference>
<dbReference type="InterPro" id="IPR029149">
    <property type="entry name" value="Creatin/AminoP/Spt16_N"/>
</dbReference>
<reference evidence="4 5" key="1">
    <citation type="journal article" date="2019" name="Int. J. Syst. Evol. Microbiol.">
        <title>The Global Catalogue of Microorganisms (GCM) 10K type strain sequencing project: providing services to taxonomists for standard genome sequencing and annotation.</title>
        <authorList>
            <consortium name="The Broad Institute Genomics Platform"/>
            <consortium name="The Broad Institute Genome Sequencing Center for Infectious Disease"/>
            <person name="Wu L."/>
            <person name="Ma J."/>
        </authorList>
    </citation>
    <scope>NUCLEOTIDE SEQUENCE [LARGE SCALE GENOMIC DNA]</scope>
    <source>
        <strain evidence="4 5">JCM 13378</strain>
    </source>
</reference>
<gene>
    <name evidence="4" type="primary">mdpA_2</name>
    <name evidence="4" type="ORF">GCM10009092_35450</name>
</gene>
<dbReference type="EMBL" id="BAAAEI010000023">
    <property type="protein sequence ID" value="GAA0368093.1"/>
    <property type="molecule type" value="Genomic_DNA"/>
</dbReference>
<keyword evidence="5" id="KW-1185">Reference proteome</keyword>
<keyword evidence="1" id="KW-0732">Signal</keyword>
<evidence type="ECO:0000256" key="1">
    <source>
        <dbReference type="SAM" id="SignalP"/>
    </source>
</evidence>
<evidence type="ECO:0000313" key="4">
    <source>
        <dbReference type="EMBL" id="GAA0368093.1"/>
    </source>
</evidence>
<dbReference type="PROSITE" id="PS51318">
    <property type="entry name" value="TAT"/>
    <property type="match status" value="1"/>
</dbReference>
<dbReference type="RefSeq" id="WP_343846744.1">
    <property type="nucleotide sequence ID" value="NZ_BAAAEI010000023.1"/>
</dbReference>
<organism evidence="4 5">
    <name type="scientific">Bowmanella denitrificans</name>
    <dbReference type="NCBI Taxonomy" id="366582"/>
    <lineage>
        <taxon>Bacteria</taxon>
        <taxon>Pseudomonadati</taxon>
        <taxon>Pseudomonadota</taxon>
        <taxon>Gammaproteobacteria</taxon>
        <taxon>Alteromonadales</taxon>
        <taxon>Alteromonadaceae</taxon>
        <taxon>Bowmanella</taxon>
    </lineage>
</organism>
<dbReference type="Gene3D" id="3.40.350.10">
    <property type="entry name" value="Creatinase/prolidase N-terminal domain"/>
    <property type="match status" value="1"/>
</dbReference>
<feature type="domain" description="Creatinase N-terminal" evidence="3">
    <location>
        <begin position="60"/>
        <end position="193"/>
    </location>
</feature>
<feature type="domain" description="Peptidase M24" evidence="2">
    <location>
        <begin position="202"/>
        <end position="407"/>
    </location>
</feature>
<dbReference type="Pfam" id="PF01321">
    <property type="entry name" value="Creatinase_N"/>
    <property type="match status" value="1"/>
</dbReference>
<comment type="caution">
    <text evidence="4">The sequence shown here is derived from an EMBL/GenBank/DDBJ whole genome shotgun (WGS) entry which is preliminary data.</text>
</comment>
<dbReference type="Gene3D" id="3.90.230.10">
    <property type="entry name" value="Creatinase/methionine aminopeptidase superfamily"/>
    <property type="match status" value="1"/>
</dbReference>
<dbReference type="InterPro" id="IPR000994">
    <property type="entry name" value="Pept_M24"/>
</dbReference>
<feature type="chain" id="PRO_5046452191" evidence="1">
    <location>
        <begin position="28"/>
        <end position="432"/>
    </location>
</feature>
<dbReference type="InterPro" id="IPR036005">
    <property type="entry name" value="Creatinase/aminopeptidase-like"/>
</dbReference>
<dbReference type="PANTHER" id="PTHR46112:SF3">
    <property type="entry name" value="AMINOPEPTIDASE YPDF"/>
    <property type="match status" value="1"/>
</dbReference>
<accession>A0ABN0XMS3</accession>
<dbReference type="InterPro" id="IPR000587">
    <property type="entry name" value="Creatinase_N"/>
</dbReference>
<name>A0ABN0XMS3_9ALTE</name>